<accession>A0ABU9DZ63</accession>
<reference evidence="9 10" key="1">
    <citation type="submission" date="2024-04" db="EMBL/GenBank/DDBJ databases">
        <title>draft genome sequnece of Flavobacterium buctense JCM 30750.</title>
        <authorList>
            <person name="Kim D.-U."/>
        </authorList>
    </citation>
    <scope>NUCLEOTIDE SEQUENCE [LARGE SCALE GENOMIC DNA]</scope>
    <source>
        <strain evidence="9 10">JCM 30750</strain>
    </source>
</reference>
<comment type="function">
    <text evidence="7">Catalyzes the hydrolytic cleavage of the carbon-nitrogen bond in imidazolone-5-propanoate to yield N-formimidoyl-L-glutamate. It is the third step in the universal histidine degradation pathway.</text>
</comment>
<keyword evidence="10" id="KW-1185">Reference proteome</keyword>
<keyword evidence="6 7" id="KW-0408">Iron</keyword>
<feature type="binding site" evidence="7">
    <location>
        <position position="80"/>
    </location>
    <ligand>
        <name>Zn(2+)</name>
        <dbReference type="ChEBI" id="CHEBI:29105"/>
    </ligand>
</feature>
<evidence type="ECO:0000313" key="10">
    <source>
        <dbReference type="Proteomes" id="UP001491349"/>
    </source>
</evidence>
<evidence type="ECO:0000259" key="8">
    <source>
        <dbReference type="Pfam" id="PF01979"/>
    </source>
</evidence>
<sequence>MQTLIINIKELLQVRETNVDKVSGSEMAILPSIKNAFLLIEDDAIAAFGSMTDCPKINPEKTIDAIGKIVLPSWCDSHTHIVYAGNREQEFVDRINGLTYEEIANRGGGILNSAKKLNETSEEEIYNQSKKRLEEVIQQGTGAVEIKSGYGLTVEGELKMLRVIKKLAQNYPIAIKSTFLGAHAFPIEFKENHAAYIDLIINEMLPKIAEEKLADYIDAFLETGYFSVDETERIMEAGKQFGLRSKIHVNQFTAINGIAACVKHNALSVDHLEIVTDEDIEALKDSETIAVALPSCSYFISIPYTPARKMLNAGLPLALASDFNPGTTPSGNMNFVVATACIKMKMTPEEAINAATINGAYAMGLSKTHGSITIGKKANLIITKPLNSFYELPYAFGSNLIEQVLLNGKVIA</sequence>
<dbReference type="InterPro" id="IPR032466">
    <property type="entry name" value="Metal_Hydrolase"/>
</dbReference>
<feature type="binding site" evidence="7">
    <location>
        <position position="327"/>
    </location>
    <ligand>
        <name>4-imidazolone-5-propanoate</name>
        <dbReference type="ChEBI" id="CHEBI:77893"/>
    </ligand>
</feature>
<comment type="similarity">
    <text evidence="7">Belongs to the metallo-dependent hydrolases superfamily. HutI family.</text>
</comment>
<evidence type="ECO:0000256" key="4">
    <source>
        <dbReference type="ARBA" id="ARBA00022808"/>
    </source>
</evidence>
<evidence type="ECO:0000256" key="5">
    <source>
        <dbReference type="ARBA" id="ARBA00022833"/>
    </source>
</evidence>
<organism evidence="9 10">
    <name type="scientific">Flavobacterium buctense</name>
    <dbReference type="NCBI Taxonomy" id="1648146"/>
    <lineage>
        <taxon>Bacteria</taxon>
        <taxon>Pseudomonadati</taxon>
        <taxon>Bacteroidota</taxon>
        <taxon>Flavobacteriia</taxon>
        <taxon>Flavobacteriales</taxon>
        <taxon>Flavobacteriaceae</taxon>
        <taxon>Flavobacterium</taxon>
    </lineage>
</organism>
<comment type="caution">
    <text evidence="9">The sequence shown here is derived from an EMBL/GenBank/DDBJ whole genome shotgun (WGS) entry which is preliminary data.</text>
</comment>
<feature type="binding site" evidence="7">
    <location>
        <position position="78"/>
    </location>
    <ligand>
        <name>Fe(3+)</name>
        <dbReference type="ChEBI" id="CHEBI:29034"/>
    </ligand>
</feature>
<feature type="binding site" evidence="7">
    <location>
        <position position="322"/>
    </location>
    <ligand>
        <name>Fe(3+)</name>
        <dbReference type="ChEBI" id="CHEBI:29034"/>
    </ligand>
</feature>
<dbReference type="HAMAP" id="MF_00372">
    <property type="entry name" value="HutI"/>
    <property type="match status" value="1"/>
</dbReference>
<dbReference type="PANTHER" id="PTHR42752:SF1">
    <property type="entry name" value="IMIDAZOLONEPROPIONASE-RELATED"/>
    <property type="match status" value="1"/>
</dbReference>
<feature type="binding site" evidence="7">
    <location>
        <position position="150"/>
    </location>
    <ligand>
        <name>4-imidazolone-5-propanoate</name>
        <dbReference type="ChEBI" id="CHEBI:77893"/>
    </ligand>
</feature>
<feature type="binding site" evidence="7">
    <location>
        <position position="150"/>
    </location>
    <ligand>
        <name>N-formimidoyl-L-glutamate</name>
        <dbReference type="ChEBI" id="CHEBI:58928"/>
    </ligand>
</feature>
<feature type="binding site" evidence="7">
    <location>
        <position position="324"/>
    </location>
    <ligand>
        <name>N-formimidoyl-L-glutamate</name>
        <dbReference type="ChEBI" id="CHEBI:58928"/>
    </ligand>
</feature>
<feature type="binding site" evidence="7">
    <location>
        <position position="322"/>
    </location>
    <ligand>
        <name>Zn(2+)</name>
        <dbReference type="ChEBI" id="CHEBI:29105"/>
    </ligand>
</feature>
<dbReference type="Pfam" id="PF01979">
    <property type="entry name" value="Amidohydro_1"/>
    <property type="match status" value="1"/>
</dbReference>
<evidence type="ECO:0000256" key="3">
    <source>
        <dbReference type="ARBA" id="ARBA00022801"/>
    </source>
</evidence>
<evidence type="ECO:0000313" key="9">
    <source>
        <dbReference type="EMBL" id="MEK8179493.1"/>
    </source>
</evidence>
<feature type="binding site" evidence="7">
    <location>
        <position position="326"/>
    </location>
    <ligand>
        <name>N-formimidoyl-L-glutamate</name>
        <dbReference type="ChEBI" id="CHEBI:58928"/>
    </ligand>
</feature>
<keyword evidence="7" id="KW-0963">Cytoplasm</keyword>
<dbReference type="RefSeq" id="WP_187659982.1">
    <property type="nucleotide sequence ID" value="NZ_JACTAB010000003.1"/>
</dbReference>
<dbReference type="GO" id="GO:0050480">
    <property type="term" value="F:imidazolonepropionase activity"/>
    <property type="evidence" value="ECO:0007669"/>
    <property type="project" value="UniProtKB-EC"/>
</dbReference>
<dbReference type="SUPFAM" id="SSF51556">
    <property type="entry name" value="Metallo-dependent hydrolases"/>
    <property type="match status" value="1"/>
</dbReference>
<evidence type="ECO:0000256" key="2">
    <source>
        <dbReference type="ARBA" id="ARBA00022723"/>
    </source>
</evidence>
<dbReference type="NCBIfam" id="TIGR01224">
    <property type="entry name" value="hutI"/>
    <property type="match status" value="1"/>
</dbReference>
<name>A0ABU9DZ63_9FLAO</name>
<keyword evidence="3 7" id="KW-0378">Hydrolase</keyword>
<feature type="binding site" evidence="7">
    <location>
        <position position="183"/>
    </location>
    <ligand>
        <name>4-imidazolone-5-propanoate</name>
        <dbReference type="ChEBI" id="CHEBI:77893"/>
    </ligand>
</feature>
<feature type="binding site" evidence="7">
    <location>
        <position position="87"/>
    </location>
    <ligand>
        <name>4-imidazolone-5-propanoate</name>
        <dbReference type="ChEBI" id="CHEBI:77893"/>
    </ligand>
</feature>
<proteinExistence type="inferred from homology"/>
<feature type="binding site" evidence="7">
    <location>
        <position position="78"/>
    </location>
    <ligand>
        <name>Zn(2+)</name>
        <dbReference type="ChEBI" id="CHEBI:29105"/>
    </ligand>
</feature>
<feature type="binding site" evidence="7">
    <location>
        <position position="248"/>
    </location>
    <ligand>
        <name>Zn(2+)</name>
        <dbReference type="ChEBI" id="CHEBI:29105"/>
    </ligand>
</feature>
<dbReference type="InterPro" id="IPR011059">
    <property type="entry name" value="Metal-dep_hydrolase_composite"/>
</dbReference>
<dbReference type="InterPro" id="IPR005920">
    <property type="entry name" value="HutI"/>
</dbReference>
<protein>
    <recommendedName>
        <fullName evidence="1 7">Imidazolonepropionase</fullName>
        <ecNumber evidence="1 7">3.5.2.7</ecNumber>
    </recommendedName>
    <alternativeName>
        <fullName evidence="7">Imidazolone-5-propionate hydrolase</fullName>
    </alternativeName>
</protein>
<evidence type="ECO:0000256" key="1">
    <source>
        <dbReference type="ARBA" id="ARBA00012864"/>
    </source>
</evidence>
<feature type="domain" description="Amidohydrolase-related" evidence="8">
    <location>
        <begin position="69"/>
        <end position="410"/>
    </location>
</feature>
<evidence type="ECO:0000256" key="6">
    <source>
        <dbReference type="ARBA" id="ARBA00023004"/>
    </source>
</evidence>
<feature type="binding site" evidence="7">
    <location>
        <position position="251"/>
    </location>
    <ligand>
        <name>4-imidazolone-5-propanoate</name>
        <dbReference type="ChEBI" id="CHEBI:77893"/>
    </ligand>
</feature>
<comment type="subcellular location">
    <subcellularLocation>
        <location evidence="7">Cytoplasm</location>
    </subcellularLocation>
</comment>
<gene>
    <name evidence="7 9" type="primary">hutI</name>
    <name evidence="9" type="ORF">WMW71_03990</name>
</gene>
<dbReference type="EC" id="3.5.2.7" evidence="1 7"/>
<keyword evidence="2 7" id="KW-0479">Metal-binding</keyword>
<dbReference type="CDD" id="cd01296">
    <property type="entry name" value="Imidazolone-5PH"/>
    <property type="match status" value="1"/>
</dbReference>
<keyword evidence="4 7" id="KW-0369">Histidine metabolism</keyword>
<feature type="binding site" evidence="7">
    <location>
        <position position="80"/>
    </location>
    <ligand>
        <name>Fe(3+)</name>
        <dbReference type="ChEBI" id="CHEBI:29034"/>
    </ligand>
</feature>
<dbReference type="PANTHER" id="PTHR42752">
    <property type="entry name" value="IMIDAZOLONEPROPIONASE"/>
    <property type="match status" value="1"/>
</dbReference>
<dbReference type="Gene3D" id="2.30.40.10">
    <property type="entry name" value="Urease, subunit C, domain 1"/>
    <property type="match status" value="1"/>
</dbReference>
<feature type="binding site" evidence="7">
    <location>
        <position position="248"/>
    </location>
    <ligand>
        <name>Fe(3+)</name>
        <dbReference type="ChEBI" id="CHEBI:29034"/>
    </ligand>
</feature>
<dbReference type="SUPFAM" id="SSF51338">
    <property type="entry name" value="Composite domain of metallo-dependent hydrolases"/>
    <property type="match status" value="1"/>
</dbReference>
<comment type="cofactor">
    <cofactor evidence="7">
        <name>Zn(2+)</name>
        <dbReference type="ChEBI" id="CHEBI:29105"/>
    </cofactor>
    <cofactor evidence="7">
        <name>Fe(3+)</name>
        <dbReference type="ChEBI" id="CHEBI:29034"/>
    </cofactor>
    <text evidence="7">Binds 1 zinc or iron ion per subunit.</text>
</comment>
<comment type="pathway">
    <text evidence="7">Amino-acid degradation; L-histidine degradation into L-glutamate; N-formimidoyl-L-glutamate from L-histidine: step 3/3.</text>
</comment>
<evidence type="ECO:0000256" key="7">
    <source>
        <dbReference type="HAMAP-Rule" id="MF_00372"/>
    </source>
</evidence>
<comment type="catalytic activity">
    <reaction evidence="7">
        <text>4-imidazolone-5-propanoate + H2O = N-formimidoyl-L-glutamate</text>
        <dbReference type="Rhea" id="RHEA:23660"/>
        <dbReference type="ChEBI" id="CHEBI:15377"/>
        <dbReference type="ChEBI" id="CHEBI:58928"/>
        <dbReference type="ChEBI" id="CHEBI:77893"/>
        <dbReference type="EC" id="3.5.2.7"/>
    </reaction>
</comment>
<dbReference type="EMBL" id="JBBPCB010000002">
    <property type="protein sequence ID" value="MEK8179493.1"/>
    <property type="molecule type" value="Genomic_DNA"/>
</dbReference>
<keyword evidence="5 7" id="KW-0862">Zinc</keyword>
<dbReference type="Gene3D" id="3.20.20.140">
    <property type="entry name" value="Metal-dependent hydrolases"/>
    <property type="match status" value="1"/>
</dbReference>
<dbReference type="InterPro" id="IPR006680">
    <property type="entry name" value="Amidohydro-rel"/>
</dbReference>
<dbReference type="Proteomes" id="UP001491349">
    <property type="component" value="Unassembled WGS sequence"/>
</dbReference>